<protein>
    <recommendedName>
        <fullName evidence="3">Secreted protein</fullName>
    </recommendedName>
</protein>
<proteinExistence type="predicted"/>
<organism evidence="1 2">
    <name type="scientific">Nocardia iowensis</name>
    <dbReference type="NCBI Taxonomy" id="204891"/>
    <lineage>
        <taxon>Bacteria</taxon>
        <taxon>Bacillati</taxon>
        <taxon>Actinomycetota</taxon>
        <taxon>Actinomycetes</taxon>
        <taxon>Mycobacteriales</taxon>
        <taxon>Nocardiaceae</taxon>
        <taxon>Nocardia</taxon>
    </lineage>
</organism>
<gene>
    <name evidence="1" type="ORF">KV110_38380</name>
</gene>
<evidence type="ECO:0000313" key="2">
    <source>
        <dbReference type="Proteomes" id="UP000694257"/>
    </source>
</evidence>
<dbReference type="EMBL" id="CP078145">
    <property type="protein sequence ID" value="QXN91139.1"/>
    <property type="molecule type" value="Genomic_DNA"/>
</dbReference>
<accession>A0ABX8RNC3</accession>
<sequence>MRALRGIFVGAVIGAATLVGGGAATAAPLSLEPHAPAPTESIAENCAGVIHPLAQLTCTLSSLSG</sequence>
<dbReference type="Proteomes" id="UP000694257">
    <property type="component" value="Chromosome"/>
</dbReference>
<dbReference type="RefSeq" id="WP_218471996.1">
    <property type="nucleotide sequence ID" value="NZ_BAABJN010000012.1"/>
</dbReference>
<reference evidence="1 2" key="1">
    <citation type="submission" date="2021-07" db="EMBL/GenBank/DDBJ databases">
        <title>Whole Genome Sequence of Nocardia Iowensis.</title>
        <authorList>
            <person name="Lamm A."/>
            <person name="Collins-Fairclough A.M."/>
            <person name="Bunk B."/>
            <person name="Sproer C."/>
        </authorList>
    </citation>
    <scope>NUCLEOTIDE SEQUENCE [LARGE SCALE GENOMIC DNA]</scope>
    <source>
        <strain evidence="1 2">NRRL 5646</strain>
    </source>
</reference>
<keyword evidence="2" id="KW-1185">Reference proteome</keyword>
<name>A0ABX8RNC3_NOCIO</name>
<evidence type="ECO:0008006" key="3">
    <source>
        <dbReference type="Google" id="ProtNLM"/>
    </source>
</evidence>
<evidence type="ECO:0000313" key="1">
    <source>
        <dbReference type="EMBL" id="QXN91139.1"/>
    </source>
</evidence>